<evidence type="ECO:0000313" key="2">
    <source>
        <dbReference type="Proteomes" id="UP000499080"/>
    </source>
</evidence>
<gene>
    <name evidence="1" type="ORF">AVEN_54212_1</name>
</gene>
<dbReference type="EMBL" id="BGPR01005496">
    <property type="protein sequence ID" value="GBN10725.1"/>
    <property type="molecule type" value="Genomic_DNA"/>
</dbReference>
<proteinExistence type="predicted"/>
<comment type="caution">
    <text evidence="1">The sequence shown here is derived from an EMBL/GenBank/DDBJ whole genome shotgun (WGS) entry which is preliminary data.</text>
</comment>
<dbReference type="AlphaFoldDB" id="A0A4Y2L7P8"/>
<organism evidence="1 2">
    <name type="scientific">Araneus ventricosus</name>
    <name type="common">Orbweaver spider</name>
    <name type="synonym">Epeira ventricosa</name>
    <dbReference type="NCBI Taxonomy" id="182803"/>
    <lineage>
        <taxon>Eukaryota</taxon>
        <taxon>Metazoa</taxon>
        <taxon>Ecdysozoa</taxon>
        <taxon>Arthropoda</taxon>
        <taxon>Chelicerata</taxon>
        <taxon>Arachnida</taxon>
        <taxon>Araneae</taxon>
        <taxon>Araneomorphae</taxon>
        <taxon>Entelegynae</taxon>
        <taxon>Araneoidea</taxon>
        <taxon>Araneidae</taxon>
        <taxon>Araneus</taxon>
    </lineage>
</organism>
<evidence type="ECO:0000313" key="1">
    <source>
        <dbReference type="EMBL" id="GBN10725.1"/>
    </source>
</evidence>
<sequence length="115" mass="13468">MEIRQNLKVEFFDLHSMYVKRCVRTPYTNLQFLPNVDEIWHMSSSKQEKDDCQLFKPRKLIKKVQPQNQSLNVSPTNDSLKTSKLMAGEMDEKGWWRSTSHIDYRGGGKPPITLP</sequence>
<reference evidence="1 2" key="1">
    <citation type="journal article" date="2019" name="Sci. Rep.">
        <title>Orb-weaving spider Araneus ventricosus genome elucidates the spidroin gene catalogue.</title>
        <authorList>
            <person name="Kono N."/>
            <person name="Nakamura H."/>
            <person name="Ohtoshi R."/>
            <person name="Moran D.A.P."/>
            <person name="Shinohara A."/>
            <person name="Yoshida Y."/>
            <person name="Fujiwara M."/>
            <person name="Mori M."/>
            <person name="Tomita M."/>
            <person name="Arakawa K."/>
        </authorList>
    </citation>
    <scope>NUCLEOTIDE SEQUENCE [LARGE SCALE GENOMIC DNA]</scope>
</reference>
<keyword evidence="2" id="KW-1185">Reference proteome</keyword>
<protein>
    <submittedName>
        <fullName evidence="1">Uncharacterized protein</fullName>
    </submittedName>
</protein>
<accession>A0A4Y2L7P8</accession>
<name>A0A4Y2L7P8_ARAVE</name>
<dbReference type="Proteomes" id="UP000499080">
    <property type="component" value="Unassembled WGS sequence"/>
</dbReference>